<dbReference type="AlphaFoldDB" id="A0A543LIC4"/>
<dbReference type="EMBL" id="VFPV01000001">
    <property type="protein sequence ID" value="TQN07024.1"/>
    <property type="molecule type" value="Genomic_DNA"/>
</dbReference>
<gene>
    <name evidence="1" type="ORF">BDD18_0104</name>
</gene>
<organism evidence="1 2">
    <name type="scientific">Acidovorax temperans</name>
    <dbReference type="NCBI Taxonomy" id="80878"/>
    <lineage>
        <taxon>Bacteria</taxon>
        <taxon>Pseudomonadati</taxon>
        <taxon>Pseudomonadota</taxon>
        <taxon>Betaproteobacteria</taxon>
        <taxon>Burkholderiales</taxon>
        <taxon>Comamonadaceae</taxon>
        <taxon>Acidovorax</taxon>
    </lineage>
</organism>
<proteinExistence type="predicted"/>
<dbReference type="RefSeq" id="WP_142080776.1">
    <property type="nucleotide sequence ID" value="NZ_VFPV01000001.1"/>
</dbReference>
<protein>
    <submittedName>
        <fullName evidence="1">Uncharacterized protein</fullName>
    </submittedName>
</protein>
<comment type="caution">
    <text evidence="1">The sequence shown here is derived from an EMBL/GenBank/DDBJ whole genome shotgun (WGS) entry which is preliminary data.</text>
</comment>
<name>A0A543LIC4_9BURK</name>
<dbReference type="Proteomes" id="UP000316993">
    <property type="component" value="Unassembled WGS sequence"/>
</dbReference>
<reference evidence="1 2" key="1">
    <citation type="submission" date="2019-06" db="EMBL/GenBank/DDBJ databases">
        <title>Genomic Encyclopedia of Archaeal and Bacterial Type Strains, Phase II (KMG-II): from individual species to whole genera.</title>
        <authorList>
            <person name="Goeker M."/>
        </authorList>
    </citation>
    <scope>NUCLEOTIDE SEQUENCE [LARGE SCALE GENOMIC DNA]</scope>
    <source>
        <strain evidence="1 2">DSM 7270</strain>
    </source>
</reference>
<accession>A0A543LIC4</accession>
<sequence length="264" mass="29169">MNREPSQDLARDAVLFGDLRNLTKLKEVQRPTEDDVRVHSASVRRLLLDGELPAAVGRRRLPLLFHPADSNPLLRAARNHRVAAFCLLGVEVFGVQFAGVAINKGSQRLGDSFNPEARVPLKLDSFLKQTIAMSPPLISTHSVNSPKEVRPSVLLSRHDILLYVANKLGGVHYDPMPKGYLSEEKLHGLGRLRRVFHIGLPDGIPTIGFDPRTFEEDQSSTFAYEPEKIDAVYLEFIAAIELILSSPEVCALRAAIAKDLGVTP</sequence>
<evidence type="ECO:0000313" key="1">
    <source>
        <dbReference type="EMBL" id="TQN07024.1"/>
    </source>
</evidence>
<evidence type="ECO:0000313" key="2">
    <source>
        <dbReference type="Proteomes" id="UP000316993"/>
    </source>
</evidence>